<sequence>MKRALSSIPAYALPKDQQVDNFFPNMSKAFLGYYIPSFDNDDELDDDHEPALSAEKKTIGCASLELLGADTFCAMENRTLSQDLFYAPVMFDLNELFEVGEKAWMPPKKHSDPDKLDRYRYDAIRRWVVPAEDDQTYEEVKKYHKESGPWGPKNSLSIAKGS</sequence>
<keyword evidence="3" id="KW-1185">Reference proteome</keyword>
<name>A0ABD3R5N9_9STRA</name>
<accession>A0ABD3R5N9</accession>
<protein>
    <submittedName>
        <fullName evidence="2">Uncharacterized protein</fullName>
    </submittedName>
</protein>
<dbReference type="AlphaFoldDB" id="A0ABD3R5N9"/>
<evidence type="ECO:0000256" key="1">
    <source>
        <dbReference type="SAM" id="MobiDB-lite"/>
    </source>
</evidence>
<evidence type="ECO:0000313" key="2">
    <source>
        <dbReference type="EMBL" id="KAL3808063.1"/>
    </source>
</evidence>
<feature type="region of interest" description="Disordered" evidence="1">
    <location>
        <begin position="143"/>
        <end position="162"/>
    </location>
</feature>
<proteinExistence type="predicted"/>
<gene>
    <name evidence="2" type="ORF">ACHAXA_007184</name>
</gene>
<dbReference type="EMBL" id="JALLPB020000550">
    <property type="protein sequence ID" value="KAL3808063.1"/>
    <property type="molecule type" value="Genomic_DNA"/>
</dbReference>
<comment type="caution">
    <text evidence="2">The sequence shown here is derived from an EMBL/GenBank/DDBJ whole genome shotgun (WGS) entry which is preliminary data.</text>
</comment>
<organism evidence="2 3">
    <name type="scientific">Cyclostephanos tholiformis</name>
    <dbReference type="NCBI Taxonomy" id="382380"/>
    <lineage>
        <taxon>Eukaryota</taxon>
        <taxon>Sar</taxon>
        <taxon>Stramenopiles</taxon>
        <taxon>Ochrophyta</taxon>
        <taxon>Bacillariophyta</taxon>
        <taxon>Coscinodiscophyceae</taxon>
        <taxon>Thalassiosirophycidae</taxon>
        <taxon>Stephanodiscales</taxon>
        <taxon>Stephanodiscaceae</taxon>
        <taxon>Cyclostephanos</taxon>
    </lineage>
</organism>
<dbReference type="Proteomes" id="UP001530377">
    <property type="component" value="Unassembled WGS sequence"/>
</dbReference>
<evidence type="ECO:0000313" key="3">
    <source>
        <dbReference type="Proteomes" id="UP001530377"/>
    </source>
</evidence>
<reference evidence="2 3" key="1">
    <citation type="submission" date="2024-10" db="EMBL/GenBank/DDBJ databases">
        <title>Updated reference genomes for cyclostephanoid diatoms.</title>
        <authorList>
            <person name="Roberts W.R."/>
            <person name="Alverson A.J."/>
        </authorList>
    </citation>
    <scope>NUCLEOTIDE SEQUENCE [LARGE SCALE GENOMIC DNA]</scope>
    <source>
        <strain evidence="2 3">AJA228-03</strain>
    </source>
</reference>